<dbReference type="AlphaFoldDB" id="A0A854DC09"/>
<keyword evidence="2" id="KW-0813">Transport</keyword>
<feature type="transmembrane region" description="Helical" evidence="8">
    <location>
        <begin position="166"/>
        <end position="189"/>
    </location>
</feature>
<keyword evidence="6 8" id="KW-1133">Transmembrane helix</keyword>
<evidence type="ECO:0000256" key="4">
    <source>
        <dbReference type="ARBA" id="ARBA00022692"/>
    </source>
</evidence>
<evidence type="ECO:0000256" key="8">
    <source>
        <dbReference type="SAM" id="Phobius"/>
    </source>
</evidence>
<evidence type="ECO:0000256" key="5">
    <source>
        <dbReference type="ARBA" id="ARBA00022847"/>
    </source>
</evidence>
<evidence type="ECO:0000256" key="3">
    <source>
        <dbReference type="ARBA" id="ARBA00022475"/>
    </source>
</evidence>
<organism evidence="10 11">
    <name type="scientific">Actinomyces naeslundii</name>
    <dbReference type="NCBI Taxonomy" id="1655"/>
    <lineage>
        <taxon>Bacteria</taxon>
        <taxon>Bacillati</taxon>
        <taxon>Actinomycetota</taxon>
        <taxon>Actinomycetes</taxon>
        <taxon>Actinomycetales</taxon>
        <taxon>Actinomycetaceae</taxon>
        <taxon>Actinomyces</taxon>
    </lineage>
</organism>
<dbReference type="Proteomes" id="UP000187035">
    <property type="component" value="Unassembled WGS sequence"/>
</dbReference>
<dbReference type="InterPro" id="IPR036259">
    <property type="entry name" value="MFS_trans_sf"/>
</dbReference>
<keyword evidence="3" id="KW-1003">Cell membrane</keyword>
<dbReference type="GO" id="GO:0005886">
    <property type="term" value="C:plasma membrane"/>
    <property type="evidence" value="ECO:0007669"/>
    <property type="project" value="UniProtKB-SubCell"/>
</dbReference>
<evidence type="ECO:0000256" key="6">
    <source>
        <dbReference type="ARBA" id="ARBA00022989"/>
    </source>
</evidence>
<dbReference type="GeneID" id="69122949"/>
<dbReference type="PANTHER" id="PTHR43528">
    <property type="entry name" value="ALPHA-KETOGLUTARATE PERMEASE"/>
    <property type="match status" value="1"/>
</dbReference>
<evidence type="ECO:0000313" key="11">
    <source>
        <dbReference type="Proteomes" id="UP000187035"/>
    </source>
</evidence>
<feature type="transmembrane region" description="Helical" evidence="8">
    <location>
        <begin position="415"/>
        <end position="433"/>
    </location>
</feature>
<feature type="transmembrane region" description="Helical" evidence="8">
    <location>
        <begin position="439"/>
        <end position="466"/>
    </location>
</feature>
<dbReference type="Gene3D" id="1.20.1250.20">
    <property type="entry name" value="MFS general substrate transporter like domains"/>
    <property type="match status" value="2"/>
</dbReference>
<dbReference type="InterPro" id="IPR051084">
    <property type="entry name" value="H+-coupled_symporters"/>
</dbReference>
<name>A0A854DC09_ACTNA</name>
<keyword evidence="7 8" id="KW-0472">Membrane</keyword>
<evidence type="ECO:0000313" key="10">
    <source>
        <dbReference type="EMBL" id="OMG38552.1"/>
    </source>
</evidence>
<dbReference type="InterPro" id="IPR020846">
    <property type="entry name" value="MFS_dom"/>
</dbReference>
<evidence type="ECO:0000256" key="7">
    <source>
        <dbReference type="ARBA" id="ARBA00023136"/>
    </source>
</evidence>
<dbReference type="GO" id="GO:0015293">
    <property type="term" value="F:symporter activity"/>
    <property type="evidence" value="ECO:0007669"/>
    <property type="project" value="UniProtKB-KW"/>
</dbReference>
<keyword evidence="5" id="KW-0769">Symport</keyword>
<feature type="transmembrane region" description="Helical" evidence="8">
    <location>
        <begin position="100"/>
        <end position="132"/>
    </location>
</feature>
<feature type="transmembrane region" description="Helical" evidence="8">
    <location>
        <begin position="478"/>
        <end position="501"/>
    </location>
</feature>
<dbReference type="PANTHER" id="PTHR43528:SF1">
    <property type="entry name" value="ALPHA-KETOGLUTARATE PERMEASE"/>
    <property type="match status" value="1"/>
</dbReference>
<gene>
    <name evidence="10" type="ORF">BKH33_01940</name>
</gene>
<accession>A0A854DC09</accession>
<proteinExistence type="predicted"/>
<feature type="domain" description="Major facilitator superfamily (MFS) profile" evidence="9">
    <location>
        <begin position="25"/>
        <end position="536"/>
    </location>
</feature>
<feature type="transmembrane region" description="Helical" evidence="8">
    <location>
        <begin position="291"/>
        <end position="314"/>
    </location>
</feature>
<dbReference type="Pfam" id="PF07690">
    <property type="entry name" value="MFS_1"/>
    <property type="match status" value="2"/>
</dbReference>
<reference evidence="10 11" key="1">
    <citation type="submission" date="2016-12" db="EMBL/GenBank/DDBJ databases">
        <title>Genomic comparison of strains in the 'Actinomyces naeslundii' group.</title>
        <authorList>
            <person name="Mughal S.R."/>
            <person name="Do T."/>
            <person name="Gilbert S.C."/>
            <person name="Witherden E.A."/>
            <person name="Didelot X."/>
            <person name="Beighton D."/>
        </authorList>
    </citation>
    <scope>NUCLEOTIDE SEQUENCE [LARGE SCALE GENOMIC DNA]</scope>
    <source>
        <strain evidence="10 11">NCTC 10301</strain>
    </source>
</reference>
<dbReference type="SUPFAM" id="SSF103473">
    <property type="entry name" value="MFS general substrate transporter"/>
    <property type="match status" value="2"/>
</dbReference>
<evidence type="ECO:0000256" key="2">
    <source>
        <dbReference type="ARBA" id="ARBA00022448"/>
    </source>
</evidence>
<dbReference type="InterPro" id="IPR011701">
    <property type="entry name" value="MFS"/>
</dbReference>
<comment type="caution">
    <text evidence="10">The sequence shown here is derived from an EMBL/GenBank/DDBJ whole genome shotgun (WGS) entry which is preliminary data.</text>
</comment>
<feature type="transmembrane region" description="Helical" evidence="8">
    <location>
        <begin position="37"/>
        <end position="55"/>
    </location>
</feature>
<dbReference type="PROSITE" id="PS50850">
    <property type="entry name" value="MFS"/>
    <property type="match status" value="1"/>
</dbReference>
<feature type="transmembrane region" description="Helical" evidence="8">
    <location>
        <begin position="507"/>
        <end position="528"/>
    </location>
</feature>
<comment type="subcellular location">
    <subcellularLocation>
        <location evidence="1">Cell membrane</location>
        <topology evidence="1">Multi-pass membrane protein</topology>
    </subcellularLocation>
</comment>
<feature type="transmembrane region" description="Helical" evidence="8">
    <location>
        <begin position="257"/>
        <end position="279"/>
    </location>
</feature>
<feature type="transmembrane region" description="Helical" evidence="8">
    <location>
        <begin position="201"/>
        <end position="220"/>
    </location>
</feature>
<evidence type="ECO:0000256" key="1">
    <source>
        <dbReference type="ARBA" id="ARBA00004651"/>
    </source>
</evidence>
<feature type="transmembrane region" description="Helical" evidence="8">
    <location>
        <begin position="386"/>
        <end position="403"/>
    </location>
</feature>
<protein>
    <submittedName>
        <fullName evidence="10">MFS transporter</fullName>
    </submittedName>
</protein>
<dbReference type="RefSeq" id="WP_003784324.1">
    <property type="nucleotide sequence ID" value="NZ_CP066049.1"/>
</dbReference>
<feature type="transmembrane region" description="Helical" evidence="8">
    <location>
        <begin position="348"/>
        <end position="366"/>
    </location>
</feature>
<keyword evidence="4 8" id="KW-0812">Transmembrane</keyword>
<sequence length="538" mass="58670">MNTVHSGSLNDHHLDPERSLALRRAAKASFIGNFIEWFDYASYGYLATVIGLAFFPEADKTVRLMSAYAVFAMSFILRPIGAIVWGAWGDRWGRRWALSWSILIMSGSTFFIGLLPTYSAIGIAGAIGLLLLRMIQGFSASGEYAGAGTFLAEYAPPSRRGIYTSLVPASTACGLLAGSLMVTGMFTVLSDSAVNTWGWRVPFLLAGPLGLIGRYIRVHLEDSPAYQEMRAELPQAAKSTKATTSIFQRMSHHRRGIVISLAAILVHAIAFYAIIAYLPGYMQRGVDLDKWTAIVVVACGIFAYICTISFTVRVTDQRGQRQRLIVALLIFILPESIQELLSNHRRETAITFGVSCLNAVAFYMLLSYMPTYVHEELGFSQDTATLATSIMLVVYIGSIFVMGHLSDSFGRRQMLITACIAFLVLTIPLFLIMTRVAGMIIAVVLCQIVFAIALTANDGTLATFLAESFPTKVRYSGFALSFNGANAILGGTTPFIVTWLIRVTGSPLAPAAYLTVIALIAMVAIFMSRTIHGSELTK</sequence>
<dbReference type="EMBL" id="MSRR01000003">
    <property type="protein sequence ID" value="OMG38552.1"/>
    <property type="molecule type" value="Genomic_DNA"/>
</dbReference>
<evidence type="ECO:0000259" key="9">
    <source>
        <dbReference type="PROSITE" id="PS50850"/>
    </source>
</evidence>
<feature type="transmembrane region" description="Helical" evidence="8">
    <location>
        <begin position="67"/>
        <end position="88"/>
    </location>
</feature>